<reference evidence="2" key="2">
    <citation type="submission" date="2016-06" db="UniProtKB">
        <authorList>
            <consortium name="WormBaseParasite"/>
        </authorList>
    </citation>
    <scope>IDENTIFICATION</scope>
</reference>
<evidence type="ECO:0000313" key="2">
    <source>
        <dbReference type="WBParaSite" id="GPLIN_000203100"/>
    </source>
</evidence>
<dbReference type="WBParaSite" id="GPLIN_000203100">
    <property type="protein sequence ID" value="GPLIN_000203100"/>
    <property type="gene ID" value="GPLIN_000203100"/>
</dbReference>
<name>A0A183BN45_GLOPA</name>
<reference evidence="1" key="1">
    <citation type="submission" date="2014-05" db="EMBL/GenBank/DDBJ databases">
        <title>The genome and life-stage specific transcriptomes of Globodera pallida elucidate key aspects of plant parasitism by a cyst nematode.</title>
        <authorList>
            <person name="Cotton J.A."/>
            <person name="Lilley C.J."/>
            <person name="Jones L.M."/>
            <person name="Kikuchi T."/>
            <person name="Reid A.J."/>
            <person name="Thorpe P."/>
            <person name="Tsai I.J."/>
            <person name="Beasley H."/>
            <person name="Blok V."/>
            <person name="Cock P.J.A."/>
            <person name="Van den Akker S.E."/>
            <person name="Holroyd N."/>
            <person name="Hunt M."/>
            <person name="Mantelin S."/>
            <person name="Naghra H."/>
            <person name="Pain A."/>
            <person name="Palomares-Rius J.E."/>
            <person name="Zarowiecki M."/>
            <person name="Berriman M."/>
            <person name="Jones J.T."/>
            <person name="Urwin P.E."/>
        </authorList>
    </citation>
    <scope>NUCLEOTIDE SEQUENCE [LARGE SCALE GENOMIC DNA]</scope>
    <source>
        <strain evidence="1">Lindley</strain>
    </source>
</reference>
<accession>A0A183BN45</accession>
<evidence type="ECO:0000313" key="1">
    <source>
        <dbReference type="Proteomes" id="UP000050741"/>
    </source>
</evidence>
<dbReference type="Proteomes" id="UP000050741">
    <property type="component" value="Unassembled WGS sequence"/>
</dbReference>
<keyword evidence="1" id="KW-1185">Reference proteome</keyword>
<sequence>MCPLLPLPPQPILTHQFNNPIAAQQLAFIHSNYSILASSITELETQGLALPRSVDILSAVKTAISKIGGAMGARIDAKFDAVLTRNPGIGQLVDIAKVIDGENNSWEWSTE</sequence>
<dbReference type="AlphaFoldDB" id="A0A183BN45"/>
<proteinExistence type="predicted"/>
<protein>
    <submittedName>
        <fullName evidence="2">Amidase domain-containing protein</fullName>
    </submittedName>
</protein>
<organism evidence="1 2">
    <name type="scientific">Globodera pallida</name>
    <name type="common">Potato cyst nematode worm</name>
    <name type="synonym">Heterodera pallida</name>
    <dbReference type="NCBI Taxonomy" id="36090"/>
    <lineage>
        <taxon>Eukaryota</taxon>
        <taxon>Metazoa</taxon>
        <taxon>Ecdysozoa</taxon>
        <taxon>Nematoda</taxon>
        <taxon>Chromadorea</taxon>
        <taxon>Rhabditida</taxon>
        <taxon>Tylenchina</taxon>
        <taxon>Tylenchomorpha</taxon>
        <taxon>Tylenchoidea</taxon>
        <taxon>Heteroderidae</taxon>
        <taxon>Heteroderinae</taxon>
        <taxon>Globodera</taxon>
    </lineage>
</organism>